<protein>
    <submittedName>
        <fullName evidence="1">Uncharacterized protein</fullName>
    </submittedName>
</protein>
<comment type="caution">
    <text evidence="1">The sequence shown here is derived from an EMBL/GenBank/DDBJ whole genome shotgun (WGS) entry which is preliminary data.</text>
</comment>
<dbReference type="EMBL" id="JAVIZJ010000010">
    <property type="protein sequence ID" value="MDR6211651.1"/>
    <property type="molecule type" value="Genomic_DNA"/>
</dbReference>
<evidence type="ECO:0000313" key="1">
    <source>
        <dbReference type="EMBL" id="MDR6211651.1"/>
    </source>
</evidence>
<gene>
    <name evidence="1" type="ORF">QE364_003379</name>
</gene>
<accession>A0ACC6ILM8</accession>
<reference evidence="1" key="1">
    <citation type="submission" date="2023-08" db="EMBL/GenBank/DDBJ databases">
        <title>Functional and genomic diversity of the sorghum phyllosphere microbiome.</title>
        <authorList>
            <person name="Shade A."/>
        </authorList>
    </citation>
    <scope>NUCLEOTIDE SEQUENCE</scope>
    <source>
        <strain evidence="1">SORGH_AS_0885</strain>
    </source>
</reference>
<keyword evidence="2" id="KW-1185">Reference proteome</keyword>
<name>A0ACC6ILM8_9ACTN</name>
<organism evidence="1 2">
    <name type="scientific">Nocardioides zeae</name>
    <dbReference type="NCBI Taxonomy" id="1457234"/>
    <lineage>
        <taxon>Bacteria</taxon>
        <taxon>Bacillati</taxon>
        <taxon>Actinomycetota</taxon>
        <taxon>Actinomycetes</taxon>
        <taxon>Propionibacteriales</taxon>
        <taxon>Nocardioidaceae</taxon>
        <taxon>Nocardioides</taxon>
    </lineage>
</organism>
<evidence type="ECO:0000313" key="2">
    <source>
        <dbReference type="Proteomes" id="UP001261666"/>
    </source>
</evidence>
<dbReference type="Proteomes" id="UP001261666">
    <property type="component" value="Unassembled WGS sequence"/>
</dbReference>
<proteinExistence type="predicted"/>
<sequence length="168" mass="18093">MRVEPLHELARRLGASASVVDRLATDEHARWAMLSEALGDIALHPLVLAATRAEPDSMMAASVVMSALEVVAPAERVSWVAALPAEERAHAARRADDLGMLDRVLAGVTSPDEVASLPDRTPWLQLRVAGTARDPAVLDLLESRGTTRRVRGAARQRLIDLRKGRTGG</sequence>